<dbReference type="SMART" id="SM00487">
    <property type="entry name" value="DEXDc"/>
    <property type="match status" value="1"/>
</dbReference>
<dbReference type="Pfam" id="PF00271">
    <property type="entry name" value="Helicase_C"/>
    <property type="match status" value="1"/>
</dbReference>
<gene>
    <name evidence="6" type="ORF">ACFQZ7_01175</name>
</gene>
<keyword evidence="1" id="KW-0378">Hydrolase</keyword>
<evidence type="ECO:0000259" key="5">
    <source>
        <dbReference type="PROSITE" id="PS51194"/>
    </source>
</evidence>
<dbReference type="Pfam" id="PF08455">
    <property type="entry name" value="SNF2_assoc"/>
    <property type="match status" value="1"/>
</dbReference>
<dbReference type="PROSITE" id="PS51194">
    <property type="entry name" value="HELICASE_CTER"/>
    <property type="match status" value="1"/>
</dbReference>
<protein>
    <submittedName>
        <fullName evidence="6">SNF2-related protein</fullName>
    </submittedName>
</protein>
<evidence type="ECO:0000256" key="2">
    <source>
        <dbReference type="PROSITE-ProRule" id="PRU00325"/>
    </source>
</evidence>
<evidence type="ECO:0000256" key="1">
    <source>
        <dbReference type="ARBA" id="ARBA00022801"/>
    </source>
</evidence>
<dbReference type="Pfam" id="PF00176">
    <property type="entry name" value="SNF2-rel_dom"/>
    <property type="match status" value="1"/>
</dbReference>
<keyword evidence="2" id="KW-0479">Metal-binding</keyword>
<evidence type="ECO:0000313" key="7">
    <source>
        <dbReference type="Proteomes" id="UP001597104"/>
    </source>
</evidence>
<dbReference type="CDD" id="cd18793">
    <property type="entry name" value="SF2_C_SNF"/>
    <property type="match status" value="1"/>
</dbReference>
<dbReference type="InterPro" id="IPR007527">
    <property type="entry name" value="Znf_SWIM"/>
</dbReference>
<feature type="domain" description="Helicase C-terminal" evidence="5">
    <location>
        <begin position="969"/>
        <end position="1122"/>
    </location>
</feature>
<sequence>MNRRKMPVKIWNRGKKIAVNGAVEIQYVDNTNQEVDATVFGTHPYGVTVGADPEADFCECPFFPGNGYCKHIAAVVDLLKAQQRPVEKLFDRQSDDLTYEKNNADYLARSQKFETLLNENPQHAAAIYADKSSYDLLRADPTAWAGLVDPDEPAPAPQPPVLTTQLEQPQHILEQFKQQQPPKKNGERFLANLALPRQHYFKPLQAATDAALTLEVTLVIADAGSNWEYDFEKRFFIKMRLAAAEGKFYVISDIPRFLTAYQLEQTYQTNGKREFDLTHAAFSTAEQALLEFLGTADNEVQIVSYGSGKGKYFALPSYNLPQAVALLNKLPHFEFRQVEEQEQPGYTELTLRQLQAADGLLSGELTAEAGGYALTLTSNFQEYVPANRVFVQQATLFQATRAQIKIITELINNYVANTEYSDSSQLHFPSGSEAQLSDFIAYFKQVGVLNVPAQLTISAMTPHFSLRKNKHNLELQLAYEYAGQVINSATIAQQPAVQRNLAMEQQAQDYLRSLDFQLQGQLWVREFPQAAALYRFFTQELPNLRANGVVDVTADLQALLHHAAELKPAVKVTTTAGFLAVNFSLNGIGEREVDTVLQQLDTEQPYVTRTDGSLILVDAHLKKVAVALRQLRHQGKLQHGQIKVHAAQALAVQAVLGDTATFDQKFQRLTQDLAHPEKFPVIPKPVQAKLRPYQKVGIQWLEMLDSYGFGGILADEMGLGKTLQLIGFINDHLVAGQTHLIVSPASLIYNWQEEFHKFTPAISVKVVDGSKEHRRQLINNTDATILITSYNSARLDIAEYQQRKITYLVLDEAQYVKNASSKTNQNLRQLTPQNTFALSGTPIENRAAELWAIFELVMPGLLPSKKAFNQLSPAEIAARVKPFILRREKATVLKDIPAKVESNLYNEMTKAQKTVYLAQLKQMQVKIKGMTSANFVKNKIAILAGLTRLRQICDTPALYLDDYRQASGKLEQLKEILRQAQANQRHVLIFSQFTSMLDLIETELAQQGIATFMLQGSTKPKARLAMVDAFNAGAKNVFLISLKAGGTGLNLTGADMVILVDLWWNPAVEDQATARAHRIGQKKTVEVFRLITKGTIEEQIYKLQEKKRNFVDQVLSGTENKGTLTEAEVRSILGITAN</sequence>
<dbReference type="PROSITE" id="PS51192">
    <property type="entry name" value="HELICASE_ATP_BIND_1"/>
    <property type="match status" value="1"/>
</dbReference>
<evidence type="ECO:0000259" key="3">
    <source>
        <dbReference type="PROSITE" id="PS50966"/>
    </source>
</evidence>
<dbReference type="Gene3D" id="3.40.50.10810">
    <property type="entry name" value="Tandem AAA-ATPase domain"/>
    <property type="match status" value="1"/>
</dbReference>
<organism evidence="6 7">
    <name type="scientific">Loigolactobacillus binensis</name>
    <dbReference type="NCBI Taxonomy" id="2559922"/>
    <lineage>
        <taxon>Bacteria</taxon>
        <taxon>Bacillati</taxon>
        <taxon>Bacillota</taxon>
        <taxon>Bacilli</taxon>
        <taxon>Lactobacillales</taxon>
        <taxon>Lactobacillaceae</taxon>
        <taxon>Loigolactobacillus</taxon>
    </lineage>
</organism>
<dbReference type="InterPro" id="IPR000330">
    <property type="entry name" value="SNF2_N"/>
</dbReference>
<proteinExistence type="predicted"/>
<reference evidence="7" key="1">
    <citation type="journal article" date="2019" name="Int. J. Syst. Evol. Microbiol.">
        <title>The Global Catalogue of Microorganisms (GCM) 10K type strain sequencing project: providing services to taxonomists for standard genome sequencing and annotation.</title>
        <authorList>
            <consortium name="The Broad Institute Genomics Platform"/>
            <consortium name="The Broad Institute Genome Sequencing Center for Infectious Disease"/>
            <person name="Wu L."/>
            <person name="Ma J."/>
        </authorList>
    </citation>
    <scope>NUCLEOTIDE SEQUENCE [LARGE SCALE GENOMIC DNA]</scope>
    <source>
        <strain evidence="7">CCM 8925</strain>
    </source>
</reference>
<dbReference type="RefSeq" id="WP_223877045.1">
    <property type="nucleotide sequence ID" value="NZ_BJDN01000017.1"/>
</dbReference>
<dbReference type="Proteomes" id="UP001597104">
    <property type="component" value="Unassembled WGS sequence"/>
</dbReference>
<dbReference type="Gene3D" id="3.40.50.300">
    <property type="entry name" value="P-loop containing nucleotide triphosphate hydrolases"/>
    <property type="match status" value="1"/>
</dbReference>
<dbReference type="InterPro" id="IPR001650">
    <property type="entry name" value="Helicase_C-like"/>
</dbReference>
<keyword evidence="2" id="KW-0862">Zinc</keyword>
<keyword evidence="2" id="KW-0863">Zinc-finger</keyword>
<name>A0ABW3E890_9LACO</name>
<dbReference type="InterPro" id="IPR027417">
    <property type="entry name" value="P-loop_NTPase"/>
</dbReference>
<dbReference type="EMBL" id="JBHTIO010000003">
    <property type="protein sequence ID" value="MFD0896351.1"/>
    <property type="molecule type" value="Genomic_DNA"/>
</dbReference>
<accession>A0ABW3E890</accession>
<feature type="domain" description="Helicase ATP-binding" evidence="4">
    <location>
        <begin position="702"/>
        <end position="860"/>
    </location>
</feature>
<dbReference type="InterPro" id="IPR014001">
    <property type="entry name" value="Helicase_ATP-bd"/>
</dbReference>
<dbReference type="SUPFAM" id="SSF52540">
    <property type="entry name" value="P-loop containing nucleoside triphosphate hydrolases"/>
    <property type="match status" value="2"/>
</dbReference>
<dbReference type="InterPro" id="IPR013663">
    <property type="entry name" value="Helicase_SWF/SNF/SWI_bac"/>
</dbReference>
<dbReference type="InterPro" id="IPR049730">
    <property type="entry name" value="SNF2/RAD54-like_C"/>
</dbReference>
<dbReference type="PANTHER" id="PTHR10799">
    <property type="entry name" value="SNF2/RAD54 HELICASE FAMILY"/>
    <property type="match status" value="1"/>
</dbReference>
<evidence type="ECO:0000259" key="4">
    <source>
        <dbReference type="PROSITE" id="PS51192"/>
    </source>
</evidence>
<dbReference type="PROSITE" id="PS50966">
    <property type="entry name" value="ZF_SWIM"/>
    <property type="match status" value="1"/>
</dbReference>
<dbReference type="SMART" id="SM00490">
    <property type="entry name" value="HELICc"/>
    <property type="match status" value="1"/>
</dbReference>
<keyword evidence="7" id="KW-1185">Reference proteome</keyword>
<dbReference type="InterPro" id="IPR038718">
    <property type="entry name" value="SNF2-like_sf"/>
</dbReference>
<evidence type="ECO:0000313" key="6">
    <source>
        <dbReference type="EMBL" id="MFD0896351.1"/>
    </source>
</evidence>
<feature type="domain" description="SWIM-type" evidence="3">
    <location>
        <begin position="45"/>
        <end position="80"/>
    </location>
</feature>
<comment type="caution">
    <text evidence="6">The sequence shown here is derived from an EMBL/GenBank/DDBJ whole genome shotgun (WGS) entry which is preliminary data.</text>
</comment>
<dbReference type="Pfam" id="PF04434">
    <property type="entry name" value="SWIM"/>
    <property type="match status" value="1"/>
</dbReference>